<dbReference type="PIRSF" id="PIRSF037290">
    <property type="entry name" value="UCP037290"/>
    <property type="match status" value="1"/>
</dbReference>
<sequence length="223" mass="25020">MHLKNRRLIWQGHQSSDDQKHHWHSGFEPLDELLHGGWPNDGVVLLQSDCGIGELRLLLPALQQRQQQQQRLLALIAPPYQLNGEPLAACGLDLSQILLIQPATSQQALWSAEQCLKSGCCYAALLWHDALEIPQLKRLQLAAQQGQAVQFILRQSSALLNALPLQLSLQLQAQPQGIGVTVHKQRGQRSGRQTMVNMQRHWPQLCMPQPANNVVRLHQQKAG</sequence>
<dbReference type="NCBIfam" id="NF033429">
    <property type="entry name" value="ImuA_translesion"/>
    <property type="match status" value="1"/>
</dbReference>
<accession>A0ABW1XGV7</accession>
<reference evidence="2" key="1">
    <citation type="journal article" date="2019" name="Int. J. Syst. Evol. Microbiol.">
        <title>The Global Catalogue of Microorganisms (GCM) 10K type strain sequencing project: providing services to taxonomists for standard genome sequencing and annotation.</title>
        <authorList>
            <consortium name="The Broad Institute Genomics Platform"/>
            <consortium name="The Broad Institute Genome Sequencing Center for Infectious Disease"/>
            <person name="Wu L."/>
            <person name="Ma J."/>
        </authorList>
    </citation>
    <scope>NUCLEOTIDE SEQUENCE [LARGE SCALE GENOMIC DNA]</scope>
    <source>
        <strain evidence="2">CGMCC 1.16031</strain>
    </source>
</reference>
<dbReference type="Proteomes" id="UP001596364">
    <property type="component" value="Unassembled WGS sequence"/>
</dbReference>
<dbReference type="InterPro" id="IPR047610">
    <property type="entry name" value="ImuA_translesion"/>
</dbReference>
<dbReference type="Gene3D" id="3.40.50.300">
    <property type="entry name" value="P-loop containing nucleotide triphosphate hydrolases"/>
    <property type="match status" value="1"/>
</dbReference>
<dbReference type="SUPFAM" id="SSF52540">
    <property type="entry name" value="P-loop containing nucleoside triphosphate hydrolases"/>
    <property type="match status" value="1"/>
</dbReference>
<dbReference type="InterPro" id="IPR027417">
    <property type="entry name" value="P-loop_NTPase"/>
</dbReference>
<protein>
    <submittedName>
        <fullName evidence="1">Translesion DNA synthesis-associated protein ImuA</fullName>
    </submittedName>
</protein>
<evidence type="ECO:0000313" key="2">
    <source>
        <dbReference type="Proteomes" id="UP001596364"/>
    </source>
</evidence>
<comment type="caution">
    <text evidence="1">The sequence shown here is derived from an EMBL/GenBank/DDBJ whole genome shotgun (WGS) entry which is preliminary data.</text>
</comment>
<dbReference type="RefSeq" id="WP_254426634.1">
    <property type="nucleotide sequence ID" value="NZ_JBHSUS010000001.1"/>
</dbReference>
<dbReference type="InterPro" id="IPR017166">
    <property type="entry name" value="UCP037290"/>
</dbReference>
<name>A0ABW1XGV7_9ALTE</name>
<dbReference type="EMBL" id="JBHSUS010000001">
    <property type="protein sequence ID" value="MFC6438558.1"/>
    <property type="molecule type" value="Genomic_DNA"/>
</dbReference>
<gene>
    <name evidence="1" type="primary">imuA</name>
    <name evidence="1" type="ORF">ACFP85_00070</name>
</gene>
<proteinExistence type="predicted"/>
<keyword evidence="2" id="KW-1185">Reference proteome</keyword>
<evidence type="ECO:0000313" key="1">
    <source>
        <dbReference type="EMBL" id="MFC6438558.1"/>
    </source>
</evidence>
<organism evidence="1 2">
    <name type="scientific">Pseudobowmanella zhangzhouensis</name>
    <dbReference type="NCBI Taxonomy" id="1537679"/>
    <lineage>
        <taxon>Bacteria</taxon>
        <taxon>Pseudomonadati</taxon>
        <taxon>Pseudomonadota</taxon>
        <taxon>Gammaproteobacteria</taxon>
        <taxon>Alteromonadales</taxon>
        <taxon>Alteromonadaceae</taxon>
    </lineage>
</organism>